<organism evidence="2">
    <name type="scientific">Candidatus Methanogaster sp. ANME-2c ERB4</name>
    <dbReference type="NCBI Taxonomy" id="2759911"/>
    <lineage>
        <taxon>Archaea</taxon>
        <taxon>Methanobacteriati</taxon>
        <taxon>Methanobacteriota</taxon>
        <taxon>Stenosarchaea group</taxon>
        <taxon>Methanomicrobia</taxon>
        <taxon>Methanosarcinales</taxon>
        <taxon>ANME-2 cluster</taxon>
        <taxon>Candidatus Methanogasteraceae</taxon>
        <taxon>Candidatus Methanogaster</taxon>
    </lineage>
</organism>
<dbReference type="CDD" id="cd05403">
    <property type="entry name" value="NT_KNTase_like"/>
    <property type="match status" value="1"/>
</dbReference>
<accession>A0A7G9YDS6</accession>
<proteinExistence type="predicted"/>
<dbReference type="EMBL" id="MT631170">
    <property type="protein sequence ID" value="QNO46160.1"/>
    <property type="molecule type" value="Genomic_DNA"/>
</dbReference>
<evidence type="ECO:0000259" key="1">
    <source>
        <dbReference type="Pfam" id="PF18765"/>
    </source>
</evidence>
<feature type="domain" description="Polymerase beta nucleotidyltransferase" evidence="1">
    <location>
        <begin position="30"/>
        <end position="106"/>
    </location>
</feature>
<dbReference type="InterPro" id="IPR043519">
    <property type="entry name" value="NT_sf"/>
</dbReference>
<gene>
    <name evidence="2" type="ORF">LJAJCFKK_00011</name>
</gene>
<dbReference type="InterPro" id="IPR052930">
    <property type="entry name" value="TA_antitoxin_MntA"/>
</dbReference>
<dbReference type="PANTHER" id="PTHR43852:SF2">
    <property type="entry name" value="PROTEIN ADENYLYLTRANSFERASE MNTA"/>
    <property type="match status" value="1"/>
</dbReference>
<reference evidence="2" key="1">
    <citation type="submission" date="2020-06" db="EMBL/GenBank/DDBJ databases">
        <title>Unique genomic features of the anaerobic methanotrophic archaea.</title>
        <authorList>
            <person name="Chadwick G.L."/>
            <person name="Skennerton C.T."/>
            <person name="Laso-Perez R."/>
            <person name="Leu A.O."/>
            <person name="Speth D.R."/>
            <person name="Yu H."/>
            <person name="Morgan-Lang C."/>
            <person name="Hatzenpichler R."/>
            <person name="Goudeau D."/>
            <person name="Malmstrom R."/>
            <person name="Brazelton W.J."/>
            <person name="Woyke T."/>
            <person name="Hallam S.J."/>
            <person name="Tyson G.W."/>
            <person name="Wegener G."/>
            <person name="Boetius A."/>
            <person name="Orphan V."/>
        </authorList>
    </citation>
    <scope>NUCLEOTIDE SEQUENCE</scope>
</reference>
<dbReference type="Pfam" id="PF18765">
    <property type="entry name" value="Polbeta"/>
    <property type="match status" value="1"/>
</dbReference>
<dbReference type="SUPFAM" id="SSF81301">
    <property type="entry name" value="Nucleotidyltransferase"/>
    <property type="match status" value="1"/>
</dbReference>
<evidence type="ECO:0000313" key="2">
    <source>
        <dbReference type="EMBL" id="QNO46160.1"/>
    </source>
</evidence>
<dbReference type="AlphaFoldDB" id="A0A7G9YDS6"/>
<dbReference type="Gene3D" id="3.30.460.10">
    <property type="entry name" value="Beta Polymerase, domain 2"/>
    <property type="match status" value="1"/>
</dbReference>
<dbReference type="PANTHER" id="PTHR43852">
    <property type="entry name" value="NUCLEOTIDYLTRANSFERASE"/>
    <property type="match status" value="1"/>
</dbReference>
<protein>
    <recommendedName>
        <fullName evidence="1">Polymerase beta nucleotidyltransferase domain-containing protein</fullName>
    </recommendedName>
</protein>
<name>A0A7G9YDS6_9EURY</name>
<dbReference type="InterPro" id="IPR041633">
    <property type="entry name" value="Polbeta"/>
</dbReference>
<sequence>MNRIAHPKPLSADEILADTTNIIARYFPDARIFLFGSRAKGDARETSDFDIAVDAGSKISLGVIARIKNEIDELRTLKSIDIIDLNRVNPKFKTIIRKSGVNIYDRGNRTA</sequence>